<gene>
    <name evidence="2" type="ORF">DI556_17235</name>
</gene>
<evidence type="ECO:0000313" key="3">
    <source>
        <dbReference type="Proteomes" id="UP000249185"/>
    </source>
</evidence>
<reference evidence="2 3" key="1">
    <citation type="submission" date="2017-08" db="EMBL/GenBank/DDBJ databases">
        <title>Infants hospitalized years apart are colonized by the same room-sourced microbial strains.</title>
        <authorList>
            <person name="Brooks B."/>
            <person name="Olm M.R."/>
            <person name="Firek B.A."/>
            <person name="Baker R."/>
            <person name="Thomas B.C."/>
            <person name="Morowitz M.J."/>
            <person name="Banfield J.F."/>
        </authorList>
    </citation>
    <scope>NUCLEOTIDE SEQUENCE [LARGE SCALE GENOMIC DNA]</scope>
    <source>
        <strain evidence="2">S2_005_002_R2_34</strain>
    </source>
</reference>
<comment type="similarity">
    <text evidence="1">Belongs to the UPF0065 (bug) family.</text>
</comment>
<dbReference type="Proteomes" id="UP000249185">
    <property type="component" value="Unassembled WGS sequence"/>
</dbReference>
<evidence type="ECO:0000313" key="2">
    <source>
        <dbReference type="EMBL" id="PZQ47587.1"/>
    </source>
</evidence>
<dbReference type="PANTHER" id="PTHR42928:SF3">
    <property type="entry name" value="UPF0065 PROTEIN YFLP"/>
    <property type="match status" value="1"/>
</dbReference>
<dbReference type="SUPFAM" id="SSF53850">
    <property type="entry name" value="Periplasmic binding protein-like II"/>
    <property type="match status" value="1"/>
</dbReference>
<dbReference type="InterPro" id="IPR005064">
    <property type="entry name" value="BUG"/>
</dbReference>
<name>A0A2W5PS92_RHOSU</name>
<accession>A0A2W5PS92</accession>
<dbReference type="Gene3D" id="3.40.190.150">
    <property type="entry name" value="Bordetella uptake gene, domain 1"/>
    <property type="match status" value="1"/>
</dbReference>
<sequence>MTAENPVDFIIHGPPGSAPPVLAEAFAAGVAETGADTRAWRFVPKGDDPGVDSMRLMATLPGAAHVVSTCTPVFIQAPLLRGMALTHRDLTPIARLVADRFFLVCRADAPWETAADFLRDIPTRATRTGGYFLGGINHLLTLAIAQGAAADVEFVVVPSEPAVWTGLIERTLDWGCGVAAEILPHVEAGTLRVLAALDETRLPAFPEVPTLGEAGVPVTFQLWRGLMAPPGVPEATQARWHAIIERVRASDAWAAYLARNGQADAYLPGPAFRDFLDREWDWYETHLGLAGLLPA</sequence>
<dbReference type="AlphaFoldDB" id="A0A2W5PS92"/>
<dbReference type="InterPro" id="IPR042100">
    <property type="entry name" value="Bug_dom1"/>
</dbReference>
<proteinExistence type="inferred from homology"/>
<evidence type="ECO:0008006" key="4">
    <source>
        <dbReference type="Google" id="ProtNLM"/>
    </source>
</evidence>
<protein>
    <recommendedName>
        <fullName evidence="4">Tripartite tricarboxylate transporter substrate binding protein</fullName>
    </recommendedName>
</protein>
<dbReference type="EMBL" id="QFPW01000016">
    <property type="protein sequence ID" value="PZQ47587.1"/>
    <property type="molecule type" value="Genomic_DNA"/>
</dbReference>
<dbReference type="Gene3D" id="3.40.190.10">
    <property type="entry name" value="Periplasmic binding protein-like II"/>
    <property type="match status" value="1"/>
</dbReference>
<organism evidence="2 3">
    <name type="scientific">Rhodovulum sulfidophilum</name>
    <name type="common">Rhodobacter sulfidophilus</name>
    <dbReference type="NCBI Taxonomy" id="35806"/>
    <lineage>
        <taxon>Bacteria</taxon>
        <taxon>Pseudomonadati</taxon>
        <taxon>Pseudomonadota</taxon>
        <taxon>Alphaproteobacteria</taxon>
        <taxon>Rhodobacterales</taxon>
        <taxon>Paracoccaceae</taxon>
        <taxon>Rhodovulum</taxon>
    </lineage>
</organism>
<dbReference type="PANTHER" id="PTHR42928">
    <property type="entry name" value="TRICARBOXYLATE-BINDING PROTEIN"/>
    <property type="match status" value="1"/>
</dbReference>
<dbReference type="Pfam" id="PF03401">
    <property type="entry name" value="TctC"/>
    <property type="match status" value="1"/>
</dbReference>
<comment type="caution">
    <text evidence="2">The sequence shown here is derived from an EMBL/GenBank/DDBJ whole genome shotgun (WGS) entry which is preliminary data.</text>
</comment>
<evidence type="ECO:0000256" key="1">
    <source>
        <dbReference type="ARBA" id="ARBA00006987"/>
    </source>
</evidence>